<proteinExistence type="predicted"/>
<evidence type="ECO:0000313" key="3">
    <source>
        <dbReference type="Proteomes" id="UP000234752"/>
    </source>
</evidence>
<dbReference type="PANTHER" id="PTHR43798">
    <property type="entry name" value="MONOACYLGLYCEROL LIPASE"/>
    <property type="match status" value="1"/>
</dbReference>
<dbReference type="InterPro" id="IPR000073">
    <property type="entry name" value="AB_hydrolase_1"/>
</dbReference>
<dbReference type="KEGG" id="ncb:C0V82_18205"/>
<dbReference type="PANTHER" id="PTHR43798:SF33">
    <property type="entry name" value="HYDROLASE, PUTATIVE (AFU_ORTHOLOGUE AFUA_2G14860)-RELATED"/>
    <property type="match status" value="1"/>
</dbReference>
<dbReference type="NCBIfam" id="TIGR03056">
    <property type="entry name" value="bchO_mg_che_rel"/>
    <property type="match status" value="1"/>
</dbReference>
<dbReference type="SUPFAM" id="SSF53474">
    <property type="entry name" value="alpha/beta-Hydrolases"/>
    <property type="match status" value="1"/>
</dbReference>
<dbReference type="RefSeq" id="WP_102113856.1">
    <property type="nucleotide sequence ID" value="NZ_BMGN01000006.1"/>
</dbReference>
<name>A0A2K9NGT9_9PROT</name>
<dbReference type="Pfam" id="PF12697">
    <property type="entry name" value="Abhydrolase_6"/>
    <property type="match status" value="1"/>
</dbReference>
<reference evidence="2 3" key="1">
    <citation type="submission" date="2017-12" db="EMBL/GenBank/DDBJ databases">
        <title>Genomes of bacteria within cyanobacterial aggregates.</title>
        <authorList>
            <person name="Cai H."/>
        </authorList>
    </citation>
    <scope>NUCLEOTIDE SEQUENCE [LARGE SCALE GENOMIC DNA]</scope>
    <source>
        <strain evidence="2 3">TH16</strain>
    </source>
</reference>
<gene>
    <name evidence="2" type="ORF">C0V82_18205</name>
</gene>
<dbReference type="AlphaFoldDB" id="A0A2K9NGT9"/>
<accession>A0A2K9NGT9</accession>
<dbReference type="InterPro" id="IPR029058">
    <property type="entry name" value="AB_hydrolase_fold"/>
</dbReference>
<dbReference type="Proteomes" id="UP000234752">
    <property type="component" value="Chromosome eg_2"/>
</dbReference>
<dbReference type="InterPro" id="IPR017497">
    <property type="entry name" value="BchO"/>
</dbReference>
<dbReference type="PRINTS" id="PR00111">
    <property type="entry name" value="ABHYDROLASE"/>
</dbReference>
<dbReference type="Gene3D" id="3.40.50.1820">
    <property type="entry name" value="alpha/beta hydrolase"/>
    <property type="match status" value="1"/>
</dbReference>
<protein>
    <submittedName>
        <fullName evidence="2">Magnesium chelatase</fullName>
    </submittedName>
</protein>
<evidence type="ECO:0000259" key="1">
    <source>
        <dbReference type="Pfam" id="PF12697"/>
    </source>
</evidence>
<sequence>MMDSSWLDWNRDGLDWPHRAASCFVDAGGLRWHVQEMGPVDAPVMLLLHGTGAASHSWRHLLPVLAATHRVMAPDLPCHGFTRPQRWPDLSLNGMRMALQALMTALGIVPAVIIGHSAGAAIAVSLGTGDAVKPPPKVVTINGAFRPIRGDRVFSPLAKALFAAPLSASLFAAVARGGWFGDNLLTATGSQIDNAGALLYRRLLTSSGHVRGALGMMAAWDLTRFDALLAALPVPPTLIAAKDDPMVPWSDTRHAGDIARDARLRPVDRGGHLLHEVRADMVAGLISDAIHNCPTNRVDAA</sequence>
<dbReference type="GO" id="GO:0016020">
    <property type="term" value="C:membrane"/>
    <property type="evidence" value="ECO:0007669"/>
    <property type="project" value="TreeGrafter"/>
</dbReference>
<organism evidence="2 3">
    <name type="scientific">Niveispirillum cyanobacteriorum</name>
    <dbReference type="NCBI Taxonomy" id="1612173"/>
    <lineage>
        <taxon>Bacteria</taxon>
        <taxon>Pseudomonadati</taxon>
        <taxon>Pseudomonadota</taxon>
        <taxon>Alphaproteobacteria</taxon>
        <taxon>Rhodospirillales</taxon>
        <taxon>Azospirillaceae</taxon>
        <taxon>Niveispirillum</taxon>
    </lineage>
</organism>
<feature type="domain" description="AB hydrolase-1" evidence="1">
    <location>
        <begin position="46"/>
        <end position="283"/>
    </location>
</feature>
<dbReference type="GO" id="GO:0047372">
    <property type="term" value="F:monoacylglycerol lipase activity"/>
    <property type="evidence" value="ECO:0007669"/>
    <property type="project" value="TreeGrafter"/>
</dbReference>
<dbReference type="OrthoDB" id="9799612at2"/>
<keyword evidence="3" id="KW-1185">Reference proteome</keyword>
<evidence type="ECO:0000313" key="2">
    <source>
        <dbReference type="EMBL" id="AUN32317.1"/>
    </source>
</evidence>
<dbReference type="GO" id="GO:0046464">
    <property type="term" value="P:acylglycerol catabolic process"/>
    <property type="evidence" value="ECO:0007669"/>
    <property type="project" value="TreeGrafter"/>
</dbReference>
<dbReference type="EMBL" id="CP025612">
    <property type="protein sequence ID" value="AUN32317.1"/>
    <property type="molecule type" value="Genomic_DNA"/>
</dbReference>
<dbReference type="InterPro" id="IPR050266">
    <property type="entry name" value="AB_hydrolase_sf"/>
</dbReference>